<evidence type="ECO:0000256" key="4">
    <source>
        <dbReference type="ARBA" id="ARBA00023012"/>
    </source>
</evidence>
<dbReference type="CDD" id="cd00082">
    <property type="entry name" value="HisKA"/>
    <property type="match status" value="1"/>
</dbReference>
<dbReference type="Gene3D" id="1.10.287.130">
    <property type="match status" value="1"/>
</dbReference>
<evidence type="ECO:0000259" key="9">
    <source>
        <dbReference type="PROSITE" id="PS50110"/>
    </source>
</evidence>
<proteinExistence type="predicted"/>
<comment type="caution">
    <text evidence="11">The sequence shown here is derived from an EMBL/GenBank/DDBJ whole genome shotgun (WGS) entry which is preliminary data.</text>
</comment>
<dbReference type="Gene3D" id="3.40.50.2300">
    <property type="match status" value="1"/>
</dbReference>
<dbReference type="InterPro" id="IPR003661">
    <property type="entry name" value="HisK_dim/P_dom"/>
</dbReference>
<evidence type="ECO:0000256" key="5">
    <source>
        <dbReference type="PROSITE-ProRule" id="PRU00110"/>
    </source>
</evidence>
<dbReference type="CDD" id="cd17546">
    <property type="entry name" value="REC_hyHK_CKI1_RcsC-like"/>
    <property type="match status" value="1"/>
</dbReference>
<dbReference type="SUPFAM" id="SSF55874">
    <property type="entry name" value="ATPase domain of HSP90 chaperone/DNA topoisomerase II/histidine kinase"/>
    <property type="match status" value="1"/>
</dbReference>
<keyword evidence="7" id="KW-1133">Transmembrane helix</keyword>
<dbReference type="Pfam" id="PF00072">
    <property type="entry name" value="Response_reg"/>
    <property type="match status" value="1"/>
</dbReference>
<keyword evidence="7" id="KW-0472">Membrane</keyword>
<evidence type="ECO:0000256" key="1">
    <source>
        <dbReference type="ARBA" id="ARBA00000085"/>
    </source>
</evidence>
<dbReference type="InterPro" id="IPR048437">
    <property type="entry name" value="MASE11"/>
</dbReference>
<comment type="catalytic activity">
    <reaction evidence="1">
        <text>ATP + protein L-histidine = ADP + protein N-phospho-L-histidine.</text>
        <dbReference type="EC" id="2.7.13.3"/>
    </reaction>
</comment>
<dbReference type="PANTHER" id="PTHR45339:SF3">
    <property type="entry name" value="HISTIDINE KINASE"/>
    <property type="match status" value="1"/>
</dbReference>
<dbReference type="SUPFAM" id="SSF47384">
    <property type="entry name" value="Homodimeric domain of signal transducing histidine kinase"/>
    <property type="match status" value="1"/>
</dbReference>
<evidence type="ECO:0000313" key="12">
    <source>
        <dbReference type="Proteomes" id="UP000666369"/>
    </source>
</evidence>
<dbReference type="RefSeq" id="WP_166108245.1">
    <property type="nucleotide sequence ID" value="NZ_JAADJT010000017.1"/>
</dbReference>
<feature type="transmembrane region" description="Helical" evidence="7">
    <location>
        <begin position="35"/>
        <end position="56"/>
    </location>
</feature>
<dbReference type="SMART" id="SM00073">
    <property type="entry name" value="HPT"/>
    <property type="match status" value="1"/>
</dbReference>
<feature type="transmembrane region" description="Helical" evidence="7">
    <location>
        <begin position="169"/>
        <end position="191"/>
    </location>
</feature>
<dbReference type="InterPro" id="IPR005467">
    <property type="entry name" value="His_kinase_dom"/>
</dbReference>
<gene>
    <name evidence="11" type="ORF">GW587_28220</name>
</gene>
<organism evidence="11 12">
    <name type="scientific">Duganella aceris</name>
    <dbReference type="NCBI Taxonomy" id="2703883"/>
    <lineage>
        <taxon>Bacteria</taxon>
        <taxon>Pseudomonadati</taxon>
        <taxon>Pseudomonadota</taxon>
        <taxon>Betaproteobacteria</taxon>
        <taxon>Burkholderiales</taxon>
        <taxon>Oxalobacteraceae</taxon>
        <taxon>Telluria group</taxon>
        <taxon>Duganella</taxon>
    </lineage>
</organism>
<keyword evidence="12" id="KW-1185">Reference proteome</keyword>
<dbReference type="InterPro" id="IPR003594">
    <property type="entry name" value="HATPase_dom"/>
</dbReference>
<feature type="transmembrane region" description="Helical" evidence="7">
    <location>
        <begin position="92"/>
        <end position="110"/>
    </location>
</feature>
<dbReference type="PROSITE" id="PS50894">
    <property type="entry name" value="HPT"/>
    <property type="match status" value="1"/>
</dbReference>
<dbReference type="SMART" id="SM00387">
    <property type="entry name" value="HATPase_c"/>
    <property type="match status" value="1"/>
</dbReference>
<dbReference type="Pfam" id="PF00512">
    <property type="entry name" value="HisKA"/>
    <property type="match status" value="1"/>
</dbReference>
<dbReference type="Pfam" id="PF20969">
    <property type="entry name" value="MASE11"/>
    <property type="match status" value="1"/>
</dbReference>
<dbReference type="PRINTS" id="PR00344">
    <property type="entry name" value="BCTRLSENSOR"/>
</dbReference>
<dbReference type="Proteomes" id="UP000666369">
    <property type="component" value="Unassembled WGS sequence"/>
</dbReference>
<dbReference type="Gene3D" id="1.20.120.160">
    <property type="entry name" value="HPT domain"/>
    <property type="match status" value="1"/>
</dbReference>
<evidence type="ECO:0000256" key="7">
    <source>
        <dbReference type="SAM" id="Phobius"/>
    </source>
</evidence>
<accession>A0ABX0FUA9</accession>
<evidence type="ECO:0000259" key="10">
    <source>
        <dbReference type="PROSITE" id="PS50894"/>
    </source>
</evidence>
<dbReference type="Pfam" id="PF02518">
    <property type="entry name" value="HATPase_c"/>
    <property type="match status" value="1"/>
</dbReference>
<keyword evidence="7" id="KW-0812">Transmembrane</keyword>
<dbReference type="PROSITE" id="PS50110">
    <property type="entry name" value="RESPONSE_REGULATORY"/>
    <property type="match status" value="1"/>
</dbReference>
<feature type="modified residue" description="Phosphohistidine" evidence="5">
    <location>
        <position position="706"/>
    </location>
</feature>
<dbReference type="CDD" id="cd16922">
    <property type="entry name" value="HATPase_EvgS-ArcB-TorS-like"/>
    <property type="match status" value="1"/>
</dbReference>
<dbReference type="SMART" id="SM00388">
    <property type="entry name" value="HisKA"/>
    <property type="match status" value="1"/>
</dbReference>
<dbReference type="SMART" id="SM00448">
    <property type="entry name" value="REC"/>
    <property type="match status" value="1"/>
</dbReference>
<dbReference type="InterPro" id="IPR036641">
    <property type="entry name" value="HPT_dom_sf"/>
</dbReference>
<feature type="transmembrane region" description="Helical" evidence="7">
    <location>
        <begin position="62"/>
        <end position="80"/>
    </location>
</feature>
<feature type="domain" description="Histidine kinase" evidence="8">
    <location>
        <begin position="263"/>
        <end position="481"/>
    </location>
</feature>
<dbReference type="SUPFAM" id="SSF47226">
    <property type="entry name" value="Histidine-containing phosphotransfer domain, HPT domain"/>
    <property type="match status" value="1"/>
</dbReference>
<dbReference type="InterPro" id="IPR036890">
    <property type="entry name" value="HATPase_C_sf"/>
</dbReference>
<evidence type="ECO:0000256" key="6">
    <source>
        <dbReference type="PROSITE-ProRule" id="PRU00169"/>
    </source>
</evidence>
<feature type="transmembrane region" description="Helical" evidence="7">
    <location>
        <begin position="116"/>
        <end position="148"/>
    </location>
</feature>
<dbReference type="Gene3D" id="3.30.565.10">
    <property type="entry name" value="Histidine kinase-like ATPase, C-terminal domain"/>
    <property type="match status" value="1"/>
</dbReference>
<feature type="domain" description="Response regulatory" evidence="9">
    <location>
        <begin position="501"/>
        <end position="620"/>
    </location>
</feature>
<dbReference type="InterPro" id="IPR036097">
    <property type="entry name" value="HisK_dim/P_sf"/>
</dbReference>
<keyword evidence="4" id="KW-0902">Two-component regulatory system</keyword>
<protein>
    <recommendedName>
        <fullName evidence="2">histidine kinase</fullName>
        <ecNumber evidence="2">2.7.13.3</ecNumber>
    </recommendedName>
</protein>
<dbReference type="EMBL" id="JAADJT010000017">
    <property type="protein sequence ID" value="NGZ88130.1"/>
    <property type="molecule type" value="Genomic_DNA"/>
</dbReference>
<evidence type="ECO:0000256" key="3">
    <source>
        <dbReference type="ARBA" id="ARBA00022553"/>
    </source>
</evidence>
<reference evidence="12" key="2">
    <citation type="submission" date="2023-07" db="EMBL/GenBank/DDBJ databases">
        <title>Duganella aceri sp. nov., isolated from tree sap.</title>
        <authorList>
            <person name="Kim I.S."/>
        </authorList>
    </citation>
    <scope>NUCLEOTIDE SEQUENCE [LARGE SCALE GENOMIC DNA]</scope>
    <source>
        <strain evidence="12">SAP-35</strain>
    </source>
</reference>
<evidence type="ECO:0000313" key="11">
    <source>
        <dbReference type="EMBL" id="NGZ88130.1"/>
    </source>
</evidence>
<dbReference type="InterPro" id="IPR011006">
    <property type="entry name" value="CheY-like_superfamily"/>
</dbReference>
<evidence type="ECO:0000256" key="2">
    <source>
        <dbReference type="ARBA" id="ARBA00012438"/>
    </source>
</evidence>
<name>A0ABX0FUA9_9BURK</name>
<dbReference type="InterPro" id="IPR008207">
    <property type="entry name" value="Sig_transdc_His_kin_Hpt_dom"/>
</dbReference>
<dbReference type="InterPro" id="IPR004358">
    <property type="entry name" value="Sig_transdc_His_kin-like_C"/>
</dbReference>
<feature type="modified residue" description="4-aspartylphosphate" evidence="6">
    <location>
        <position position="550"/>
    </location>
</feature>
<keyword evidence="3 6" id="KW-0597">Phosphoprotein</keyword>
<evidence type="ECO:0000259" key="8">
    <source>
        <dbReference type="PROSITE" id="PS50109"/>
    </source>
</evidence>
<dbReference type="Pfam" id="PF01627">
    <property type="entry name" value="Hpt"/>
    <property type="match status" value="1"/>
</dbReference>
<dbReference type="SUPFAM" id="SSF52172">
    <property type="entry name" value="CheY-like"/>
    <property type="match status" value="1"/>
</dbReference>
<sequence>MKDSLPVRALRAALRRRMEPLKHGDQDLQGWRHRLLDGLCGVAFWLGLLVVVPSMWGGARQGHWALVVTDVIALAATGLLNYRRDIAYQRRAFAVLGISYLISVVLLFSIGPVSQIYLLAVPVLCTVLIGTMAAMLALLWCGATLFLVGYFGGIELGMSVVEVGPLAHWIILTVNFMLVSTLLTISCTYLLHGLDGALRRQRATHARNHENEIRYRQTLEAQIATLHAREADLRASQARQAESLAAQRAAEVSNQLKSDFLAMISHEVRTPLGGVIGMLRSSLKDVALASNTRDKLRLSLSNAEVLLQIINDILDFSRLEAGKMPLESLDFDLPTLLHDVVDLLADRAEAKGISLIADVDPALPAWWRGDPTRLRQVVVNLVGNGIKFTEHGEVRVSVAEHRGRGIVVTVRDSGIGIEADALGRLFQKFEQADAATTRKYGGTGLGLAICKNIVAAMGGRIEISSVPGMGSVFRVHLPLERGAPVPIHLAQLRRPHPARLVVLCAEDGSTNQIILRELLGDMGHTVTIAEDGVVALEELAARDYDLVIMDGRMPRMDGLAALRRLRGGLDGVRDAAVPVIALTANATAAERERFLAAGASGFLAKPIDEIDLHTEIARQLDVLLAQGRPLIGEQRAMAAGAPALAELDVMFGVAELPTVGARRPDGGDKLQRAMRSAFLNEGPRLLAVASQGLHDGDAAVVALAVHSLMGGAAFLGADTLRARCAQIERLADAGELDGLTPHLVALRLELERTLAEISPDMATSGAMEIRAGE</sequence>
<feature type="domain" description="HPt" evidence="10">
    <location>
        <begin position="667"/>
        <end position="761"/>
    </location>
</feature>
<dbReference type="PROSITE" id="PS50109">
    <property type="entry name" value="HIS_KIN"/>
    <property type="match status" value="1"/>
</dbReference>
<dbReference type="PANTHER" id="PTHR45339">
    <property type="entry name" value="HYBRID SIGNAL TRANSDUCTION HISTIDINE KINASE J"/>
    <property type="match status" value="1"/>
</dbReference>
<reference evidence="11 12" key="1">
    <citation type="submission" date="2020-01" db="EMBL/GenBank/DDBJ databases">
        <authorList>
            <person name="Lee S.D."/>
        </authorList>
    </citation>
    <scope>NUCLEOTIDE SEQUENCE [LARGE SCALE GENOMIC DNA]</scope>
    <source>
        <strain evidence="11 12">SAP-35</strain>
    </source>
</reference>
<dbReference type="EC" id="2.7.13.3" evidence="2"/>
<dbReference type="InterPro" id="IPR001789">
    <property type="entry name" value="Sig_transdc_resp-reg_receiver"/>
</dbReference>